<keyword evidence="2" id="KW-1185">Reference proteome</keyword>
<protein>
    <submittedName>
        <fullName evidence="1">Uncharacterized protein</fullName>
    </submittedName>
</protein>
<name>A0A4P5P9Q4_9ENTE</name>
<dbReference type="EMBL" id="BJCC01000022">
    <property type="protein sequence ID" value="GCF94650.1"/>
    <property type="molecule type" value="Genomic_DNA"/>
</dbReference>
<dbReference type="Proteomes" id="UP000290567">
    <property type="component" value="Unassembled WGS sequence"/>
</dbReference>
<reference evidence="2" key="1">
    <citation type="submission" date="2019-02" db="EMBL/GenBank/DDBJ databases">
        <title>Draft genome sequence of Enterococcus sp. Gos25-1.</title>
        <authorList>
            <person name="Tanaka N."/>
            <person name="Shiwa Y."/>
            <person name="Fujita N."/>
        </authorList>
    </citation>
    <scope>NUCLEOTIDE SEQUENCE [LARGE SCALE GENOMIC DNA]</scope>
    <source>
        <strain evidence="2">Gos25-1</strain>
    </source>
</reference>
<gene>
    <name evidence="1" type="ORF">NRIC_25410</name>
</gene>
<dbReference type="AlphaFoldDB" id="A0A4P5P9Q4"/>
<accession>A0A4P5P9Q4</accession>
<dbReference type="RefSeq" id="WP_265416114.1">
    <property type="nucleotide sequence ID" value="NZ_BJCC01000022.1"/>
</dbReference>
<organism evidence="1 2">
    <name type="scientific">Enterococcus florum</name>
    <dbReference type="NCBI Taxonomy" id="2480627"/>
    <lineage>
        <taxon>Bacteria</taxon>
        <taxon>Bacillati</taxon>
        <taxon>Bacillota</taxon>
        <taxon>Bacilli</taxon>
        <taxon>Lactobacillales</taxon>
        <taxon>Enterococcaceae</taxon>
        <taxon>Enterococcus</taxon>
    </lineage>
</organism>
<proteinExistence type="predicted"/>
<evidence type="ECO:0000313" key="2">
    <source>
        <dbReference type="Proteomes" id="UP000290567"/>
    </source>
</evidence>
<comment type="caution">
    <text evidence="1">The sequence shown here is derived from an EMBL/GenBank/DDBJ whole genome shotgun (WGS) entry which is preliminary data.</text>
</comment>
<sequence>MENKFMKIDLMGQYYTAINNNEQTGVFALSVHLKKRVNHVNSRK</sequence>
<evidence type="ECO:0000313" key="1">
    <source>
        <dbReference type="EMBL" id="GCF94650.1"/>
    </source>
</evidence>